<dbReference type="EMBL" id="MTKT01005370">
    <property type="protein sequence ID" value="OWM67789.1"/>
    <property type="molecule type" value="Genomic_DNA"/>
</dbReference>
<keyword evidence="1" id="KW-0479">Metal-binding</keyword>
<protein>
    <recommendedName>
        <fullName evidence="3">B box-type domain-containing protein</fullName>
    </recommendedName>
</protein>
<dbReference type="Proteomes" id="UP000197138">
    <property type="component" value="Unassembled WGS sequence"/>
</dbReference>
<gene>
    <name evidence="4" type="ORF">CDL15_Pgr010727</name>
</gene>
<evidence type="ECO:0000256" key="1">
    <source>
        <dbReference type="PROSITE-ProRule" id="PRU00024"/>
    </source>
</evidence>
<dbReference type="GO" id="GO:0008270">
    <property type="term" value="F:zinc ion binding"/>
    <property type="evidence" value="ECO:0007669"/>
    <property type="project" value="UniProtKB-KW"/>
</dbReference>
<evidence type="ECO:0000259" key="3">
    <source>
        <dbReference type="PROSITE" id="PS50119"/>
    </source>
</evidence>
<comment type="caution">
    <text evidence="4">The sequence shown here is derived from an EMBL/GenBank/DDBJ whole genome shotgun (WGS) entry which is preliminary data.</text>
</comment>
<feature type="region of interest" description="Disordered" evidence="2">
    <location>
        <begin position="127"/>
        <end position="148"/>
    </location>
</feature>
<keyword evidence="1" id="KW-0862">Zinc</keyword>
<proteinExistence type="predicted"/>
<dbReference type="InterPro" id="IPR000315">
    <property type="entry name" value="Znf_B-box"/>
</dbReference>
<accession>A0A218W5K1</accession>
<dbReference type="PROSITE" id="PS50119">
    <property type="entry name" value="ZF_BBOX"/>
    <property type="match status" value="1"/>
</dbReference>
<sequence>MILPRAGTGTTVAHHGYPTVLKQRRSQVGCRIIIKNRSTSDWLSTLLHREFFSSCFVHKYLRKNEQNLFCIDCKLGLCRHCLNVHSLHRRLQICKYVYQDVVRLQEMQKYLDCSKIQTYKINGEKAVHLNPRPQSKDTKPSTKSKNGGTCEACRRYLQDPPNRFCSIACKVSVEPALKPEDTISRSSFITIPIEEFTDLSLKESGDSINSTDDKESTSSLAESSDDVQLLVSSALKPRRRLHKRKGLPCRAPLL</sequence>
<dbReference type="PANTHER" id="PTHR31065">
    <property type="entry name" value="PLATZ TRANSCRIPTION FACTOR FAMILY PROTEIN"/>
    <property type="match status" value="1"/>
</dbReference>
<feature type="domain" description="B box-type" evidence="3">
    <location>
        <begin position="55"/>
        <end position="93"/>
    </location>
</feature>
<name>A0A218W5K1_PUNGR</name>
<evidence type="ECO:0000313" key="4">
    <source>
        <dbReference type="EMBL" id="OWM67789.1"/>
    </source>
</evidence>
<organism evidence="4 5">
    <name type="scientific">Punica granatum</name>
    <name type="common">Pomegranate</name>
    <dbReference type="NCBI Taxonomy" id="22663"/>
    <lineage>
        <taxon>Eukaryota</taxon>
        <taxon>Viridiplantae</taxon>
        <taxon>Streptophyta</taxon>
        <taxon>Embryophyta</taxon>
        <taxon>Tracheophyta</taxon>
        <taxon>Spermatophyta</taxon>
        <taxon>Magnoliopsida</taxon>
        <taxon>eudicotyledons</taxon>
        <taxon>Gunneridae</taxon>
        <taxon>Pentapetalae</taxon>
        <taxon>rosids</taxon>
        <taxon>malvids</taxon>
        <taxon>Myrtales</taxon>
        <taxon>Lythraceae</taxon>
        <taxon>Punica</taxon>
    </lineage>
</organism>
<dbReference type="PANTHER" id="PTHR31065:SF41">
    <property type="entry name" value="PLATZ TRANSCRIPTION FACTOR FAMILY PROTEIN"/>
    <property type="match status" value="1"/>
</dbReference>
<dbReference type="AlphaFoldDB" id="A0A218W5K1"/>
<evidence type="ECO:0000256" key="2">
    <source>
        <dbReference type="SAM" id="MobiDB-lite"/>
    </source>
</evidence>
<feature type="region of interest" description="Disordered" evidence="2">
    <location>
        <begin position="204"/>
        <end position="225"/>
    </location>
</feature>
<reference evidence="5" key="1">
    <citation type="journal article" date="2017" name="Plant J.">
        <title>The pomegranate (Punica granatum L.) genome and the genomics of punicalagin biosynthesis.</title>
        <authorList>
            <person name="Qin G."/>
            <person name="Xu C."/>
            <person name="Ming R."/>
            <person name="Tang H."/>
            <person name="Guyot R."/>
            <person name="Kramer E.M."/>
            <person name="Hu Y."/>
            <person name="Yi X."/>
            <person name="Qi Y."/>
            <person name="Xu X."/>
            <person name="Gao Z."/>
            <person name="Pan H."/>
            <person name="Jian J."/>
            <person name="Tian Y."/>
            <person name="Yue Z."/>
            <person name="Xu Y."/>
        </authorList>
    </citation>
    <scope>NUCLEOTIDE SEQUENCE [LARGE SCALE GENOMIC DNA]</scope>
    <source>
        <strain evidence="5">cv. Dabenzi</strain>
    </source>
</reference>
<feature type="compositionally biased region" description="Basic and acidic residues" evidence="2">
    <location>
        <begin position="204"/>
        <end position="216"/>
    </location>
</feature>
<dbReference type="InterPro" id="IPR006734">
    <property type="entry name" value="PLATZ"/>
</dbReference>
<evidence type="ECO:0000313" key="5">
    <source>
        <dbReference type="Proteomes" id="UP000197138"/>
    </source>
</evidence>
<dbReference type="Pfam" id="PF04640">
    <property type="entry name" value="PLATZ"/>
    <property type="match status" value="1"/>
</dbReference>
<keyword evidence="1" id="KW-0863">Zinc-finger</keyword>